<dbReference type="Gene3D" id="3.40.50.720">
    <property type="entry name" value="NAD(P)-binding Rossmann-like Domain"/>
    <property type="match status" value="2"/>
</dbReference>
<name>A0A523RSY4_UNCAE</name>
<gene>
    <name evidence="5" type="ORF">E3J84_05650</name>
</gene>
<dbReference type="PANTHER" id="PTHR43761">
    <property type="entry name" value="D-ISOMER SPECIFIC 2-HYDROXYACID DEHYDROGENASE FAMILY PROTEIN (AFU_ORTHOLOGUE AFUA_1G13630)"/>
    <property type="match status" value="1"/>
</dbReference>
<dbReference type="InterPro" id="IPR006140">
    <property type="entry name" value="D-isomer_DH_NAD-bd"/>
</dbReference>
<feature type="domain" description="D-isomer specific 2-hydroxyacid dehydrogenase NAD-binding" evidence="4">
    <location>
        <begin position="1"/>
        <end position="62"/>
    </location>
</feature>
<evidence type="ECO:0000259" key="4">
    <source>
        <dbReference type="Pfam" id="PF02826"/>
    </source>
</evidence>
<comment type="similarity">
    <text evidence="1">Belongs to the D-isomer specific 2-hydroxyacid dehydrogenase family.</text>
</comment>
<evidence type="ECO:0000313" key="6">
    <source>
        <dbReference type="Proteomes" id="UP000316360"/>
    </source>
</evidence>
<accession>A0A523RSY4</accession>
<comment type="caution">
    <text evidence="5">The sequence shown here is derived from an EMBL/GenBank/DDBJ whole genome shotgun (WGS) entry which is preliminary data.</text>
</comment>
<feature type="non-terminal residue" evidence="5">
    <location>
        <position position="1"/>
    </location>
</feature>
<dbReference type="AlphaFoldDB" id="A0A523RSY4"/>
<dbReference type="PROSITE" id="PS00671">
    <property type="entry name" value="D_2_HYDROXYACID_DH_3"/>
    <property type="match status" value="1"/>
</dbReference>
<dbReference type="Pfam" id="PF02826">
    <property type="entry name" value="2-Hacid_dh_C"/>
    <property type="match status" value="1"/>
</dbReference>
<dbReference type="GO" id="GO:0016616">
    <property type="term" value="F:oxidoreductase activity, acting on the CH-OH group of donors, NAD or NADP as acceptor"/>
    <property type="evidence" value="ECO:0007669"/>
    <property type="project" value="UniProtKB-ARBA"/>
</dbReference>
<dbReference type="PANTHER" id="PTHR43761:SF1">
    <property type="entry name" value="D-ISOMER SPECIFIC 2-HYDROXYACID DEHYDROGENASE CATALYTIC DOMAIN-CONTAINING PROTEIN-RELATED"/>
    <property type="match status" value="1"/>
</dbReference>
<sequence length="93" mass="9897">MKSTAILVNTARGAIVNKEALIDALTYGKIAGAGLDAFHEEPILPDDPLLKLKNVVLTPHSAGMTPETIERGARMAVDNVINFLKGSPTNMVK</sequence>
<dbReference type="SUPFAM" id="SSF51735">
    <property type="entry name" value="NAD(P)-binding Rossmann-fold domains"/>
    <property type="match status" value="1"/>
</dbReference>
<evidence type="ECO:0000313" key="5">
    <source>
        <dbReference type="EMBL" id="TET08935.1"/>
    </source>
</evidence>
<evidence type="ECO:0000256" key="3">
    <source>
        <dbReference type="ARBA" id="ARBA00023027"/>
    </source>
</evidence>
<dbReference type="InterPro" id="IPR050418">
    <property type="entry name" value="D-iso_2-hydroxyacid_DH_PdxB"/>
</dbReference>
<evidence type="ECO:0000256" key="1">
    <source>
        <dbReference type="ARBA" id="ARBA00005854"/>
    </source>
</evidence>
<keyword evidence="2" id="KW-0560">Oxidoreductase</keyword>
<dbReference type="GO" id="GO:0051287">
    <property type="term" value="F:NAD binding"/>
    <property type="evidence" value="ECO:0007669"/>
    <property type="project" value="InterPro"/>
</dbReference>
<dbReference type="EMBL" id="SOKJ01000323">
    <property type="protein sequence ID" value="TET08935.1"/>
    <property type="molecule type" value="Genomic_DNA"/>
</dbReference>
<reference evidence="5 6" key="1">
    <citation type="submission" date="2019-03" db="EMBL/GenBank/DDBJ databases">
        <title>Metabolic potential of uncultured bacteria and archaea associated with petroleum seepage in deep-sea sediments.</title>
        <authorList>
            <person name="Dong X."/>
            <person name="Hubert C."/>
        </authorList>
    </citation>
    <scope>NUCLEOTIDE SEQUENCE [LARGE SCALE GENOMIC DNA]</scope>
    <source>
        <strain evidence="5">E44_bin7</strain>
    </source>
</reference>
<keyword evidence="3" id="KW-0520">NAD</keyword>
<dbReference type="InterPro" id="IPR036291">
    <property type="entry name" value="NAD(P)-bd_dom_sf"/>
</dbReference>
<organism evidence="5 6">
    <name type="scientific">Aerophobetes bacterium</name>
    <dbReference type="NCBI Taxonomy" id="2030807"/>
    <lineage>
        <taxon>Bacteria</taxon>
        <taxon>Candidatus Aerophobota</taxon>
    </lineage>
</organism>
<evidence type="ECO:0000256" key="2">
    <source>
        <dbReference type="ARBA" id="ARBA00023002"/>
    </source>
</evidence>
<dbReference type="InterPro" id="IPR029753">
    <property type="entry name" value="D-isomer_DH_CS"/>
</dbReference>
<dbReference type="Proteomes" id="UP000316360">
    <property type="component" value="Unassembled WGS sequence"/>
</dbReference>
<protein>
    <recommendedName>
        <fullName evidence="4">D-isomer specific 2-hydroxyacid dehydrogenase NAD-binding domain-containing protein</fullName>
    </recommendedName>
</protein>
<proteinExistence type="inferred from homology"/>